<feature type="region of interest" description="Disordered" evidence="1">
    <location>
        <begin position="106"/>
        <end position="131"/>
    </location>
</feature>
<evidence type="ECO:0000256" key="1">
    <source>
        <dbReference type="SAM" id="MobiDB-lite"/>
    </source>
</evidence>
<dbReference type="EMBL" id="JAVDYC010000001">
    <property type="protein sequence ID" value="MDR7323380.1"/>
    <property type="molecule type" value="Genomic_DNA"/>
</dbReference>
<evidence type="ECO:0000313" key="2">
    <source>
        <dbReference type="EMBL" id="MDR7323380.1"/>
    </source>
</evidence>
<keyword evidence="3" id="KW-1185">Reference proteome</keyword>
<evidence type="ECO:0000313" key="3">
    <source>
        <dbReference type="Proteomes" id="UP001183629"/>
    </source>
</evidence>
<proteinExistence type="predicted"/>
<reference evidence="2 3" key="1">
    <citation type="submission" date="2023-07" db="EMBL/GenBank/DDBJ databases">
        <title>Sequencing the genomes of 1000 actinobacteria strains.</title>
        <authorList>
            <person name="Klenk H.-P."/>
        </authorList>
    </citation>
    <scope>NUCLEOTIDE SEQUENCE [LARGE SCALE GENOMIC DNA]</scope>
    <source>
        <strain evidence="2 3">DSM 44711</strain>
    </source>
</reference>
<sequence>MAEKTIKLASFWYLGEDGIERTALRGETVELGEADVARGERLGAFASDADLKPGSVFGDWYTAQAANRKAATDAGIPALVEPVTPDAPEKPAASASRAAWAAYAASKGAPEAETAEQGGLTRDQLREKYGA</sequence>
<organism evidence="2 3">
    <name type="scientific">Catenuloplanes niger</name>
    <dbReference type="NCBI Taxonomy" id="587534"/>
    <lineage>
        <taxon>Bacteria</taxon>
        <taxon>Bacillati</taxon>
        <taxon>Actinomycetota</taxon>
        <taxon>Actinomycetes</taxon>
        <taxon>Micromonosporales</taxon>
        <taxon>Micromonosporaceae</taxon>
        <taxon>Catenuloplanes</taxon>
    </lineage>
</organism>
<dbReference type="RefSeq" id="WP_310415171.1">
    <property type="nucleotide sequence ID" value="NZ_JAVDYC010000001.1"/>
</dbReference>
<accession>A0AAE4CST9</accession>
<protein>
    <submittedName>
        <fullName evidence="2">Uncharacterized protein</fullName>
    </submittedName>
</protein>
<comment type="caution">
    <text evidence="2">The sequence shown here is derived from an EMBL/GenBank/DDBJ whole genome shotgun (WGS) entry which is preliminary data.</text>
</comment>
<gene>
    <name evidence="2" type="ORF">J2S44_003630</name>
</gene>
<name>A0AAE4CST9_9ACTN</name>
<dbReference type="Proteomes" id="UP001183629">
    <property type="component" value="Unassembled WGS sequence"/>
</dbReference>
<dbReference type="AlphaFoldDB" id="A0AAE4CST9"/>